<evidence type="ECO:0000313" key="3">
    <source>
        <dbReference type="EMBL" id="SPD85611.1"/>
    </source>
</evidence>
<protein>
    <submittedName>
        <fullName evidence="3">Septum formation</fullName>
    </submittedName>
</protein>
<dbReference type="EMBL" id="LT985188">
    <property type="protein sequence ID" value="SPD85611.1"/>
    <property type="molecule type" value="Genomic_DNA"/>
</dbReference>
<gene>
    <name evidence="3" type="ORF">MPLG2_0575</name>
</gene>
<feature type="chain" id="PRO_5014886574" evidence="1">
    <location>
        <begin position="20"/>
        <end position="155"/>
    </location>
</feature>
<feature type="signal peptide" evidence="1">
    <location>
        <begin position="1"/>
        <end position="19"/>
    </location>
</feature>
<proteinExistence type="predicted"/>
<dbReference type="AlphaFoldDB" id="A0A2N9JBW1"/>
<dbReference type="KEGG" id="mgg:MPLG2_0575"/>
<reference evidence="3 4" key="1">
    <citation type="submission" date="2018-02" db="EMBL/GenBank/DDBJ databases">
        <authorList>
            <person name="Cohen D.B."/>
            <person name="Kent A.D."/>
        </authorList>
    </citation>
    <scope>NUCLEOTIDE SEQUENCE [LARGE SCALE GENOMIC DNA]</scope>
    <source>
        <strain evidence="3">1</strain>
    </source>
</reference>
<dbReference type="OrthoDB" id="3628931at2"/>
<dbReference type="PROSITE" id="PS51257">
    <property type="entry name" value="PROKAR_LIPOPROTEIN"/>
    <property type="match status" value="1"/>
</dbReference>
<organism evidence="3 4">
    <name type="scientific">Micropruina glycogenica</name>
    <dbReference type="NCBI Taxonomy" id="75385"/>
    <lineage>
        <taxon>Bacteria</taxon>
        <taxon>Bacillati</taxon>
        <taxon>Actinomycetota</taxon>
        <taxon>Actinomycetes</taxon>
        <taxon>Propionibacteriales</taxon>
        <taxon>Nocardioidaceae</taxon>
        <taxon>Micropruina</taxon>
    </lineage>
</organism>
<evidence type="ECO:0000313" key="4">
    <source>
        <dbReference type="Proteomes" id="UP000238164"/>
    </source>
</evidence>
<dbReference type="RefSeq" id="WP_105184803.1">
    <property type="nucleotide sequence ID" value="NZ_BAAAGO010000042.1"/>
</dbReference>
<name>A0A2N9JBW1_9ACTN</name>
<accession>A0A2N9JBW1</accession>
<sequence length="155" mass="16279">MSRLVAAAAAAMVAGLALAGCSSDAPRNSAGQVTAAASVDAFQVTLGDCTGPMKEGNIMSLQVLPCDDAHYFEAYARTELPDGDYPGEDAAREKADTFCTAEFKTFVGVATKDSSLDRFYMYPVKESWATGDREVLCFAGLDKGGLKGSLKGTKK</sequence>
<dbReference type="Proteomes" id="UP000238164">
    <property type="component" value="Chromosome 1"/>
</dbReference>
<dbReference type="Pfam" id="PF13845">
    <property type="entry name" value="Septum_form"/>
    <property type="match status" value="1"/>
</dbReference>
<keyword evidence="1" id="KW-0732">Signal</keyword>
<keyword evidence="4" id="KW-1185">Reference proteome</keyword>
<evidence type="ECO:0000256" key="1">
    <source>
        <dbReference type="SAM" id="SignalP"/>
    </source>
</evidence>
<evidence type="ECO:0000259" key="2">
    <source>
        <dbReference type="Pfam" id="PF13845"/>
    </source>
</evidence>
<feature type="domain" description="Septum formation-related" evidence="2">
    <location>
        <begin position="25"/>
        <end position="137"/>
    </location>
</feature>
<dbReference type="InterPro" id="IPR026004">
    <property type="entry name" value="Septum_form"/>
</dbReference>